<reference evidence="6 7" key="1">
    <citation type="submission" date="2017-05" db="EMBL/GenBank/DDBJ databases">
        <title>Vagococcus spp. assemblies.</title>
        <authorList>
            <person name="Gulvik C.A."/>
        </authorList>
    </citation>
    <scope>NUCLEOTIDE SEQUENCE [LARGE SCALE GENOMIC DNA]</scope>
    <source>
        <strain evidence="6 7">SS1995</strain>
    </source>
</reference>
<evidence type="ECO:0000256" key="2">
    <source>
        <dbReference type="ARBA" id="ARBA00022692"/>
    </source>
</evidence>
<dbReference type="EMBL" id="NGJS01000010">
    <property type="protein sequence ID" value="RST98430.1"/>
    <property type="molecule type" value="Genomic_DNA"/>
</dbReference>
<dbReference type="GO" id="GO:0005886">
    <property type="term" value="C:plasma membrane"/>
    <property type="evidence" value="ECO:0007669"/>
    <property type="project" value="UniProtKB-SubCell"/>
</dbReference>
<comment type="caution">
    <text evidence="6">The sequence shown here is derived from an EMBL/GenBank/DDBJ whole genome shotgun (WGS) entry which is preliminary data.</text>
</comment>
<gene>
    <name evidence="6" type="ORF">CBF37_07915</name>
</gene>
<dbReference type="Proteomes" id="UP000287857">
    <property type="component" value="Unassembled WGS sequence"/>
</dbReference>
<evidence type="ECO:0000256" key="1">
    <source>
        <dbReference type="ARBA" id="ARBA00004141"/>
    </source>
</evidence>
<feature type="transmembrane region" description="Helical" evidence="5">
    <location>
        <begin position="88"/>
        <end position="117"/>
    </location>
</feature>
<keyword evidence="2 5" id="KW-0812">Transmembrane</keyword>
<evidence type="ECO:0000256" key="3">
    <source>
        <dbReference type="ARBA" id="ARBA00022989"/>
    </source>
</evidence>
<feature type="transmembrane region" description="Helical" evidence="5">
    <location>
        <begin position="137"/>
        <end position="157"/>
    </location>
</feature>
<feature type="transmembrane region" description="Helical" evidence="5">
    <location>
        <begin position="42"/>
        <end position="67"/>
    </location>
</feature>
<dbReference type="AlphaFoldDB" id="A0A429ZXD3"/>
<comment type="subcellular location">
    <subcellularLocation>
        <location evidence="5">Cell membrane</location>
        <topology evidence="5">Multi-pass membrane protein</topology>
    </subcellularLocation>
    <subcellularLocation>
        <location evidence="1">Membrane</location>
        <topology evidence="1">Multi-pass membrane protein</topology>
    </subcellularLocation>
</comment>
<feature type="transmembrane region" description="Helical" evidence="5">
    <location>
        <begin position="238"/>
        <end position="261"/>
    </location>
</feature>
<evidence type="ECO:0000313" key="6">
    <source>
        <dbReference type="EMBL" id="RST98430.1"/>
    </source>
</evidence>
<dbReference type="PANTHER" id="PTHR43483">
    <property type="entry name" value="MEMBRANE TRANSPORTER PROTEIN HI_0806-RELATED"/>
    <property type="match status" value="1"/>
</dbReference>
<evidence type="ECO:0000256" key="5">
    <source>
        <dbReference type="RuleBase" id="RU363041"/>
    </source>
</evidence>
<feature type="transmembrane region" description="Helical" evidence="5">
    <location>
        <begin position="208"/>
        <end position="226"/>
    </location>
</feature>
<evidence type="ECO:0000256" key="4">
    <source>
        <dbReference type="ARBA" id="ARBA00023136"/>
    </source>
</evidence>
<organism evidence="6 7">
    <name type="scientific">Vagococcus vulneris</name>
    <dbReference type="NCBI Taxonomy" id="1977869"/>
    <lineage>
        <taxon>Bacteria</taxon>
        <taxon>Bacillati</taxon>
        <taxon>Bacillota</taxon>
        <taxon>Bacilli</taxon>
        <taxon>Lactobacillales</taxon>
        <taxon>Enterococcaceae</taxon>
        <taxon>Vagococcus</taxon>
    </lineage>
</organism>
<keyword evidence="3 5" id="KW-1133">Transmembrane helix</keyword>
<keyword evidence="5" id="KW-1003">Cell membrane</keyword>
<protein>
    <recommendedName>
        <fullName evidence="5">Probable membrane transporter protein</fullName>
    </recommendedName>
</protein>
<sequence length="296" mass="32446">MFKFIVISLIVLVSLSYSIFLFKDIYTHRAELKSEKPSSKWLPVSSFVIFFLSTFGISDFAISTVVYSKLGWVDIKKLPGTLNTQGAIPFAVMALSYVSSVNVGIKTLIVCIISQMVGAYIGPRIVVNLSEISIKRVLSIGLLVAACLIFAGQMGWIKSTGMATELYGWKLLTASLALFTFGMLNNIGIGSFSVTMVTVYLLGMDPLAAFPIMMGACTFSIPIGSMQFIKYGRYNRKITLSSAIFGIVGVLTAVLLVQSLATYMLKWLVIIVLLYSSYTMMTSLIRQKKDALSSKI</sequence>
<comment type="similarity">
    <text evidence="5">Belongs to the 4-toluene sulfonate uptake permease (TSUP) (TC 2.A.102) family.</text>
</comment>
<name>A0A429ZXD3_9ENTE</name>
<evidence type="ECO:0000313" key="7">
    <source>
        <dbReference type="Proteomes" id="UP000287857"/>
    </source>
</evidence>
<dbReference type="RefSeq" id="WP_125984208.1">
    <property type="nucleotide sequence ID" value="NZ_NGJS01000010.1"/>
</dbReference>
<accession>A0A429ZXD3</accession>
<proteinExistence type="inferred from homology"/>
<dbReference type="Pfam" id="PF01925">
    <property type="entry name" value="TauE"/>
    <property type="match status" value="2"/>
</dbReference>
<feature type="transmembrane region" description="Helical" evidence="5">
    <location>
        <begin position="169"/>
        <end position="202"/>
    </location>
</feature>
<dbReference type="PANTHER" id="PTHR43483:SF3">
    <property type="entry name" value="MEMBRANE TRANSPORTER PROTEIN HI_0806-RELATED"/>
    <property type="match status" value="1"/>
</dbReference>
<feature type="transmembrane region" description="Helical" evidence="5">
    <location>
        <begin position="267"/>
        <end position="285"/>
    </location>
</feature>
<keyword evidence="4 5" id="KW-0472">Membrane</keyword>
<dbReference type="OrthoDB" id="357960at2"/>
<dbReference type="InterPro" id="IPR002781">
    <property type="entry name" value="TM_pro_TauE-like"/>
</dbReference>
<keyword evidence="7" id="KW-1185">Reference proteome</keyword>